<dbReference type="EMBL" id="CM047587">
    <property type="protein sequence ID" value="KAI9906372.1"/>
    <property type="molecule type" value="Genomic_DNA"/>
</dbReference>
<sequence length="375" mass="41382">MPHRKVPFESQYFMMRSLIVQRTGSTTVILKSVLAHTNNMLSSTSKSKVSAVLPWVEKYRPKTVDEISHQEHVVATLKTSIANGQLPHLLFYGPPGTGKTSTIVAVGRQLFGPDFRKNGRFLELNASDDRGIKVVREKVKSFAQGAISTAAGLPPFKIIVLDEADSMTGDAQSALRRMIENYSKVTRFCLICNYVSRIIEPVASRCAKFRFAPLEKVSMASRLRLIASEENVNVTDPVLESLLECSHGDLRKAINYLQSAKQLCGEDELSESDVGAVAGLAPPALLQQFWASVASNGFEKMKADIENLLLAGYPVLTILRQLNDDVLGLEKLSDAQKAKICLRIAEADKKLVDGASEYFQMLDVASYAMRVYHTP</sequence>
<evidence type="ECO:0000313" key="1">
    <source>
        <dbReference type="EMBL" id="KAI9906372.1"/>
    </source>
</evidence>
<reference evidence="1 2" key="1">
    <citation type="journal article" date="2022" name="bioRxiv">
        <title>The genome of the oomycete Peronosclerospora sorghi, a cosmopolitan pathogen of maize and sorghum, is inflated with dispersed pseudogenes.</title>
        <authorList>
            <person name="Fletcher K."/>
            <person name="Martin F."/>
            <person name="Isakeit T."/>
            <person name="Cavanaugh K."/>
            <person name="Magill C."/>
            <person name="Michelmore R."/>
        </authorList>
    </citation>
    <scope>NUCLEOTIDE SEQUENCE [LARGE SCALE GENOMIC DNA]</scope>
    <source>
        <strain evidence="1">P6</strain>
    </source>
</reference>
<keyword evidence="2" id="KW-1185">Reference proteome</keyword>
<accession>A0ACC0VJI9</accession>
<evidence type="ECO:0000313" key="2">
    <source>
        <dbReference type="Proteomes" id="UP001163321"/>
    </source>
</evidence>
<dbReference type="Proteomes" id="UP001163321">
    <property type="component" value="Chromosome 8"/>
</dbReference>
<gene>
    <name evidence="1" type="ORF">PsorP6_004143</name>
</gene>
<protein>
    <submittedName>
        <fullName evidence="1">Uncharacterized protein</fullName>
    </submittedName>
</protein>
<proteinExistence type="predicted"/>
<comment type="caution">
    <text evidence="1">The sequence shown here is derived from an EMBL/GenBank/DDBJ whole genome shotgun (WGS) entry which is preliminary data.</text>
</comment>
<name>A0ACC0VJI9_9STRA</name>
<organism evidence="1 2">
    <name type="scientific">Peronosclerospora sorghi</name>
    <dbReference type="NCBI Taxonomy" id="230839"/>
    <lineage>
        <taxon>Eukaryota</taxon>
        <taxon>Sar</taxon>
        <taxon>Stramenopiles</taxon>
        <taxon>Oomycota</taxon>
        <taxon>Peronosporomycetes</taxon>
        <taxon>Peronosporales</taxon>
        <taxon>Peronosporaceae</taxon>
        <taxon>Peronosclerospora</taxon>
    </lineage>
</organism>